<protein>
    <submittedName>
        <fullName evidence="1">Uncharacterized protein</fullName>
    </submittedName>
</protein>
<dbReference type="Pfam" id="PF20101">
    <property type="entry name" value="DUF6491"/>
    <property type="match status" value="1"/>
</dbReference>
<gene>
    <name evidence="1" type="ORF">EUU25_04835</name>
</gene>
<organism evidence="1 2">
    <name type="scientific">Sphingorhabdus lacus</name>
    <dbReference type="NCBI Taxonomy" id="392610"/>
    <lineage>
        <taxon>Bacteria</taxon>
        <taxon>Pseudomonadati</taxon>
        <taxon>Pseudomonadota</taxon>
        <taxon>Alphaproteobacteria</taxon>
        <taxon>Sphingomonadales</taxon>
        <taxon>Sphingomonadaceae</taxon>
        <taxon>Sphingorhabdus</taxon>
    </lineage>
</organism>
<dbReference type="AlphaFoldDB" id="A0A6I6L7U7"/>
<name>A0A6I6L7U7_9SPHN</name>
<keyword evidence="2" id="KW-1185">Reference proteome</keyword>
<dbReference type="EMBL" id="CP035733">
    <property type="protein sequence ID" value="QGY82155.1"/>
    <property type="molecule type" value="Genomic_DNA"/>
</dbReference>
<dbReference type="KEGG" id="slaa:EUU25_04835"/>
<dbReference type="OrthoDB" id="7428974at2"/>
<evidence type="ECO:0000313" key="2">
    <source>
        <dbReference type="Proteomes" id="UP000428803"/>
    </source>
</evidence>
<proteinExistence type="predicted"/>
<reference evidence="2" key="1">
    <citation type="submission" date="2019-01" db="EMBL/GenBank/DDBJ databases">
        <title>Sphingorhabdus lacus sp.nov., isolated from an oligotrophic freshwater lake.</title>
        <authorList>
            <person name="Park M."/>
        </authorList>
    </citation>
    <scope>NUCLEOTIDE SEQUENCE [LARGE SCALE GENOMIC DNA]</scope>
    <source>
        <strain evidence="2">IMCC1753</strain>
    </source>
</reference>
<sequence length="116" mass="12878">MWPELGVESSIVFPNYGAIRNFEADGTDGIWLEDQHRRWYYAELQGGCQDLNFTQAIGFDTGGAATFDKFSSIVVRGWKCPLVSLVTSEKPLPRKERQKLRKAAIAAGKEVAAPSN</sequence>
<dbReference type="InterPro" id="IPR045500">
    <property type="entry name" value="DUF6491"/>
</dbReference>
<evidence type="ECO:0000313" key="1">
    <source>
        <dbReference type="EMBL" id="QGY82155.1"/>
    </source>
</evidence>
<dbReference type="Proteomes" id="UP000428803">
    <property type="component" value="Chromosome"/>
</dbReference>
<accession>A0A6I6L7U7</accession>